<reference evidence="2 3" key="1">
    <citation type="submission" date="2016-10" db="EMBL/GenBank/DDBJ databases">
        <authorList>
            <person name="Varghese N."/>
            <person name="Submissions S."/>
        </authorList>
    </citation>
    <scope>NUCLEOTIDE SEQUENCE [LARGE SCALE GENOMIC DNA]</scope>
    <source>
        <strain evidence="2 3">DSM 2373</strain>
    </source>
</reference>
<dbReference type="Gene3D" id="1.10.4080.10">
    <property type="entry name" value="ADP-ribosylation/Crystallin J1"/>
    <property type="match status" value="1"/>
</dbReference>
<name>A0A1G8YNL3_9EURY</name>
<protein>
    <submittedName>
        <fullName evidence="2">ADP-ribosylglycohydrolase</fullName>
    </submittedName>
</protein>
<dbReference type="GO" id="GO:0016787">
    <property type="term" value="F:hydrolase activity"/>
    <property type="evidence" value="ECO:0007669"/>
    <property type="project" value="UniProtKB-KW"/>
</dbReference>
<dbReference type="InterPro" id="IPR005502">
    <property type="entry name" value="Ribosyl_crysJ1"/>
</dbReference>
<sequence>MERIDRYRGCLLGLAVGDALGVAVEFRPPGTFEPVTGMVGGGRHNLKPGEWTDDTSLALCLAESLNERQGFDPIDQLDRYVRWYREGHLSSTERCFDIGTTTRRALERFMRTREPFPGLTDEWSAGNGSLMRLAPVPIFYAKDPARAIELLSGESSRTTHALPVAVDACRYFGGLIFGALAGAPKEALLSERYSPVPGYWEEHPLTGEIDAVAAGSYLRKEPPEIRGRGYVAASVEAALWAFGRSSTFEEDCLLAVNLGEDADTTAAVYGQLAGAYSGASAIPRGWLECLAKRDLIEAYAERLMRCSEVSPGFAAV</sequence>
<organism evidence="2 3">
    <name type="scientific">Methanoculleus thermophilus</name>
    <dbReference type="NCBI Taxonomy" id="2200"/>
    <lineage>
        <taxon>Archaea</taxon>
        <taxon>Methanobacteriati</taxon>
        <taxon>Methanobacteriota</taxon>
        <taxon>Stenosarchaea group</taxon>
        <taxon>Methanomicrobia</taxon>
        <taxon>Methanomicrobiales</taxon>
        <taxon>Methanomicrobiaceae</taxon>
        <taxon>Methanoculleus</taxon>
    </lineage>
</organism>
<evidence type="ECO:0000313" key="3">
    <source>
        <dbReference type="Proteomes" id="UP000326500"/>
    </source>
</evidence>
<dbReference type="OrthoDB" id="114878at2157"/>
<feature type="binding site" evidence="1">
    <location>
        <position position="54"/>
    </location>
    <ligand>
        <name>Mg(2+)</name>
        <dbReference type="ChEBI" id="CHEBI:18420"/>
        <label>1</label>
    </ligand>
</feature>
<dbReference type="PANTHER" id="PTHR16222">
    <property type="entry name" value="ADP-RIBOSYLGLYCOHYDROLASE"/>
    <property type="match status" value="1"/>
</dbReference>
<dbReference type="SUPFAM" id="SSF101478">
    <property type="entry name" value="ADP-ribosylglycohydrolase"/>
    <property type="match status" value="1"/>
</dbReference>
<proteinExistence type="predicted"/>
<dbReference type="EMBL" id="FNFT01000003">
    <property type="protein sequence ID" value="SDK04353.1"/>
    <property type="molecule type" value="Genomic_DNA"/>
</dbReference>
<keyword evidence="1" id="KW-0460">Magnesium</keyword>
<feature type="binding site" evidence="1">
    <location>
        <position position="264"/>
    </location>
    <ligand>
        <name>Mg(2+)</name>
        <dbReference type="ChEBI" id="CHEBI:18420"/>
        <label>1</label>
    </ligand>
</feature>
<keyword evidence="1" id="KW-0479">Metal-binding</keyword>
<dbReference type="AlphaFoldDB" id="A0A1G8YNL3"/>
<dbReference type="InterPro" id="IPR050792">
    <property type="entry name" value="ADP-ribosylglycohydrolase"/>
</dbReference>
<accession>A0A1G8YNL3</accession>
<dbReference type="Proteomes" id="UP000326500">
    <property type="component" value="Unassembled WGS sequence"/>
</dbReference>
<gene>
    <name evidence="2" type="ORF">SAMN04488571_103115</name>
</gene>
<feature type="binding site" evidence="1">
    <location>
        <position position="52"/>
    </location>
    <ligand>
        <name>Mg(2+)</name>
        <dbReference type="ChEBI" id="CHEBI:18420"/>
        <label>1</label>
    </ligand>
</feature>
<feature type="binding site" evidence="1">
    <location>
        <position position="53"/>
    </location>
    <ligand>
        <name>Mg(2+)</name>
        <dbReference type="ChEBI" id="CHEBI:18420"/>
        <label>1</label>
    </ligand>
</feature>
<keyword evidence="2" id="KW-0378">Hydrolase</keyword>
<dbReference type="PANTHER" id="PTHR16222:SF12">
    <property type="entry name" value="ADP-RIBOSYLGLYCOHYDROLASE-RELATED"/>
    <property type="match status" value="1"/>
</dbReference>
<evidence type="ECO:0000313" key="2">
    <source>
        <dbReference type="EMBL" id="SDK04353.1"/>
    </source>
</evidence>
<dbReference type="InterPro" id="IPR036705">
    <property type="entry name" value="Ribosyl_crysJ1_sf"/>
</dbReference>
<dbReference type="RefSeq" id="WP_066954125.1">
    <property type="nucleotide sequence ID" value="NZ_BCNX01000003.1"/>
</dbReference>
<dbReference type="STRING" id="2200.GCA_001571405_00182"/>
<dbReference type="Pfam" id="PF03747">
    <property type="entry name" value="ADP_ribosyl_GH"/>
    <property type="match status" value="1"/>
</dbReference>
<comment type="cofactor">
    <cofactor evidence="1">
        <name>Mg(2+)</name>
        <dbReference type="ChEBI" id="CHEBI:18420"/>
    </cofactor>
    <text evidence="1">Binds 2 magnesium ions per subunit.</text>
</comment>
<dbReference type="GO" id="GO:0046872">
    <property type="term" value="F:metal ion binding"/>
    <property type="evidence" value="ECO:0007669"/>
    <property type="project" value="UniProtKB-KW"/>
</dbReference>
<evidence type="ECO:0000256" key="1">
    <source>
        <dbReference type="PIRSR" id="PIRSR605502-1"/>
    </source>
</evidence>
<keyword evidence="3" id="KW-1185">Reference proteome</keyword>
<feature type="binding site" evidence="1">
    <location>
        <position position="261"/>
    </location>
    <ligand>
        <name>Mg(2+)</name>
        <dbReference type="ChEBI" id="CHEBI:18420"/>
        <label>1</label>
    </ligand>
</feature>
<feature type="binding site" evidence="1">
    <location>
        <position position="263"/>
    </location>
    <ligand>
        <name>Mg(2+)</name>
        <dbReference type="ChEBI" id="CHEBI:18420"/>
        <label>1</label>
    </ligand>
</feature>